<keyword evidence="1" id="KW-1133">Transmembrane helix</keyword>
<gene>
    <name evidence="2" type="ORF">A3L02_04370</name>
</gene>
<dbReference type="OrthoDB" id="97379at2157"/>
<dbReference type="EMBL" id="CP014854">
    <property type="protein sequence ID" value="ASI98848.1"/>
    <property type="molecule type" value="Genomic_DNA"/>
</dbReference>
<protein>
    <recommendedName>
        <fullName evidence="4">Squalene cyclase C-terminal domain-containing protein</fullName>
    </recommendedName>
</protein>
<reference evidence="2 3" key="1">
    <citation type="submission" date="2016-03" db="EMBL/GenBank/DDBJ databases">
        <title>Complete genome sequence of Thermococcus celer.</title>
        <authorList>
            <person name="Oger P.M."/>
        </authorList>
    </citation>
    <scope>NUCLEOTIDE SEQUENCE [LARGE SCALE GENOMIC DNA]</scope>
    <source>
        <strain evidence="2 3">Vu 13</strain>
    </source>
</reference>
<keyword evidence="1" id="KW-0472">Membrane</keyword>
<dbReference type="InterPro" id="IPR008930">
    <property type="entry name" value="Terpenoid_cyclase/PrenylTrfase"/>
</dbReference>
<dbReference type="SUPFAM" id="SSF48239">
    <property type="entry name" value="Terpenoid cyclases/Protein prenyltransferases"/>
    <property type="match status" value="2"/>
</dbReference>
<keyword evidence="1" id="KW-0812">Transmembrane</keyword>
<organism evidence="2 3">
    <name type="scientific">Thermococcus celer Vu 13 = JCM 8558</name>
    <dbReference type="NCBI Taxonomy" id="1293037"/>
    <lineage>
        <taxon>Archaea</taxon>
        <taxon>Methanobacteriati</taxon>
        <taxon>Methanobacteriota</taxon>
        <taxon>Thermococci</taxon>
        <taxon>Thermococcales</taxon>
        <taxon>Thermococcaceae</taxon>
        <taxon>Thermococcus</taxon>
    </lineage>
</organism>
<dbReference type="Proteomes" id="UP000197156">
    <property type="component" value="Chromosome"/>
</dbReference>
<dbReference type="AlphaFoldDB" id="A0A218P1Q1"/>
<dbReference type="Gene3D" id="1.50.10.20">
    <property type="match status" value="2"/>
</dbReference>
<dbReference type="RefSeq" id="WP_088862804.1">
    <property type="nucleotide sequence ID" value="NZ_CP014854.1"/>
</dbReference>
<evidence type="ECO:0000256" key="1">
    <source>
        <dbReference type="SAM" id="Phobius"/>
    </source>
</evidence>
<evidence type="ECO:0000313" key="3">
    <source>
        <dbReference type="Proteomes" id="UP000197156"/>
    </source>
</evidence>
<keyword evidence="3" id="KW-1185">Reference proteome</keyword>
<sequence length="590" mass="65552">MKRVLAAILVIMLIGLSFPAGSAKIEPYVYSPTVPDTAFAVLALYRTGDYARVLEGCEWLLQMRTPFDSWGVSRGETHMAKYTAMAMLALMRGENVARGRYRDVLNDAAYWLIYKQNPDGSWEDYTGTALAVIALGEFLKGGYINANLTGFKKQVKEAVNRGEGWLMDAEPKTDADRIFGYLALGKKDELKKMNPSGDLKAYRAFALAYLGERVELSGDFNSTVATAMALYATGKEDYRRELLEREHFGFWGTLHYRVLDLLSVSQINGFEGLRAIACPYLDRITPGTNWEKAVLADYYLLCNETPRLPSNYSGMLPWQVAELARVKASLGKDYSGEVAYLLKVSRDGVWGDFYNTEYVVWVLRSLNVTYDYDASLGYLSGNLTWMTSTKDPKTGNPVYYNVPTYYLAYALLVFKDFGMERELNETLRLLGERQYPNGAFPYTQGSIAGLTSTAKAVWALEEAGLTNTTPYSKGVSFLRSVLYADIPEPRVSGGGVELANATFLLIKGSRYVGSSNDTAEIENLDGYVVLYPGKNALAIEARAVKGFEAVKSTEGNDGTAYVYIGAGIALIALVAFVVRERERGKKKKRR</sequence>
<dbReference type="CDD" id="cd00688">
    <property type="entry name" value="ISOPREN_C2_like"/>
    <property type="match status" value="1"/>
</dbReference>
<evidence type="ECO:0000313" key="2">
    <source>
        <dbReference type="EMBL" id="ASI98848.1"/>
    </source>
</evidence>
<proteinExistence type="predicted"/>
<evidence type="ECO:0008006" key="4">
    <source>
        <dbReference type="Google" id="ProtNLM"/>
    </source>
</evidence>
<dbReference type="GeneID" id="33323965"/>
<feature type="transmembrane region" description="Helical" evidence="1">
    <location>
        <begin position="560"/>
        <end position="578"/>
    </location>
</feature>
<dbReference type="KEGG" id="tce:A3L02_04370"/>
<accession>A0A218P1Q1</accession>
<name>A0A218P1Q1_THECE</name>